<comment type="caution">
    <text evidence="9">The sequence shown here is derived from an EMBL/GenBank/DDBJ whole genome shotgun (WGS) entry which is preliminary data.</text>
</comment>
<feature type="region of interest" description="Disordered" evidence="6">
    <location>
        <begin position="1"/>
        <end position="105"/>
    </location>
</feature>
<dbReference type="Proteomes" id="UP000275385">
    <property type="component" value="Unassembled WGS sequence"/>
</dbReference>
<feature type="transmembrane region" description="Helical" evidence="7">
    <location>
        <begin position="208"/>
        <end position="230"/>
    </location>
</feature>
<protein>
    <recommendedName>
        <fullName evidence="8">Major facilitator superfamily (MFS) profile domain-containing protein</fullName>
    </recommendedName>
</protein>
<feature type="transmembrane region" description="Helical" evidence="7">
    <location>
        <begin position="583"/>
        <end position="603"/>
    </location>
</feature>
<feature type="compositionally biased region" description="Low complexity" evidence="6">
    <location>
        <begin position="1"/>
        <end position="14"/>
    </location>
</feature>
<evidence type="ECO:0000256" key="4">
    <source>
        <dbReference type="ARBA" id="ARBA00022989"/>
    </source>
</evidence>
<dbReference type="InterPro" id="IPR011701">
    <property type="entry name" value="MFS"/>
</dbReference>
<accession>A0A420XWQ9</accession>
<keyword evidence="10" id="KW-1185">Reference proteome</keyword>
<evidence type="ECO:0000256" key="2">
    <source>
        <dbReference type="ARBA" id="ARBA00022448"/>
    </source>
</evidence>
<keyword evidence="3 7" id="KW-0812">Transmembrane</keyword>
<dbReference type="CDD" id="cd17330">
    <property type="entry name" value="MFS_SLC46_TetA_like"/>
    <property type="match status" value="1"/>
</dbReference>
<feature type="transmembrane region" description="Helical" evidence="7">
    <location>
        <begin position="513"/>
        <end position="535"/>
    </location>
</feature>
<feature type="compositionally biased region" description="Acidic residues" evidence="6">
    <location>
        <begin position="349"/>
        <end position="361"/>
    </location>
</feature>
<keyword evidence="2" id="KW-0813">Transport</keyword>
<dbReference type="PROSITE" id="PS50850">
    <property type="entry name" value="MFS"/>
    <property type="match status" value="1"/>
</dbReference>
<comment type="subcellular location">
    <subcellularLocation>
        <location evidence="1">Membrane</location>
        <topology evidence="1">Multi-pass membrane protein</topology>
    </subcellularLocation>
</comment>
<evidence type="ECO:0000313" key="10">
    <source>
        <dbReference type="Proteomes" id="UP000275385"/>
    </source>
</evidence>
<feature type="compositionally biased region" description="Basic and acidic residues" evidence="6">
    <location>
        <begin position="621"/>
        <end position="630"/>
    </location>
</feature>
<feature type="transmembrane region" description="Helical" evidence="7">
    <location>
        <begin position="242"/>
        <end position="269"/>
    </location>
</feature>
<evidence type="ECO:0000256" key="7">
    <source>
        <dbReference type="SAM" id="Phobius"/>
    </source>
</evidence>
<dbReference type="EMBL" id="QVQW01000135">
    <property type="protein sequence ID" value="RKU39888.1"/>
    <property type="molecule type" value="Genomic_DNA"/>
</dbReference>
<name>A0A420XWQ9_9PEZI</name>
<dbReference type="GO" id="GO:0022857">
    <property type="term" value="F:transmembrane transporter activity"/>
    <property type="evidence" value="ECO:0007669"/>
    <property type="project" value="InterPro"/>
</dbReference>
<feature type="transmembrane region" description="Helical" evidence="7">
    <location>
        <begin position="473"/>
        <end position="493"/>
    </location>
</feature>
<feature type="transmembrane region" description="Helical" evidence="7">
    <location>
        <begin position="153"/>
        <end position="173"/>
    </location>
</feature>
<feature type="transmembrane region" description="Helical" evidence="7">
    <location>
        <begin position="442"/>
        <end position="461"/>
    </location>
</feature>
<dbReference type="Pfam" id="PF07690">
    <property type="entry name" value="MFS_1"/>
    <property type="match status" value="1"/>
</dbReference>
<dbReference type="InterPro" id="IPR001958">
    <property type="entry name" value="Tet-R_TetA/multi-R_MdtG-like"/>
</dbReference>
<evidence type="ECO:0000256" key="5">
    <source>
        <dbReference type="ARBA" id="ARBA00023136"/>
    </source>
</evidence>
<dbReference type="InterPro" id="IPR036259">
    <property type="entry name" value="MFS_trans_sf"/>
</dbReference>
<evidence type="ECO:0000259" key="8">
    <source>
        <dbReference type="PROSITE" id="PS50850"/>
    </source>
</evidence>
<feature type="region of interest" description="Disordered" evidence="6">
    <location>
        <begin position="331"/>
        <end position="393"/>
    </location>
</feature>
<dbReference type="OrthoDB" id="10262656at2759"/>
<organism evidence="9 10">
    <name type="scientific">Coniochaeta pulveracea</name>
    <dbReference type="NCBI Taxonomy" id="177199"/>
    <lineage>
        <taxon>Eukaryota</taxon>
        <taxon>Fungi</taxon>
        <taxon>Dikarya</taxon>
        <taxon>Ascomycota</taxon>
        <taxon>Pezizomycotina</taxon>
        <taxon>Sordariomycetes</taxon>
        <taxon>Sordariomycetidae</taxon>
        <taxon>Coniochaetales</taxon>
        <taxon>Coniochaetaceae</taxon>
        <taxon>Coniochaeta</taxon>
    </lineage>
</organism>
<dbReference type="AlphaFoldDB" id="A0A420XWQ9"/>
<evidence type="ECO:0000313" key="9">
    <source>
        <dbReference type="EMBL" id="RKU39888.1"/>
    </source>
</evidence>
<dbReference type="InterPro" id="IPR020846">
    <property type="entry name" value="MFS_dom"/>
</dbReference>
<dbReference type="GO" id="GO:0016020">
    <property type="term" value="C:membrane"/>
    <property type="evidence" value="ECO:0007669"/>
    <property type="project" value="UniProtKB-SubCell"/>
</dbReference>
<evidence type="ECO:0000256" key="3">
    <source>
        <dbReference type="ARBA" id="ARBA00022692"/>
    </source>
</evidence>
<evidence type="ECO:0000256" key="6">
    <source>
        <dbReference type="SAM" id="MobiDB-lite"/>
    </source>
</evidence>
<feature type="transmembrane region" description="Helical" evidence="7">
    <location>
        <begin position="275"/>
        <end position="297"/>
    </location>
</feature>
<dbReference type="SUPFAM" id="SSF103473">
    <property type="entry name" value="MFS general substrate transporter"/>
    <property type="match status" value="1"/>
</dbReference>
<dbReference type="PANTHER" id="PTHR23504">
    <property type="entry name" value="MAJOR FACILITATOR SUPERFAMILY DOMAIN-CONTAINING PROTEIN 10"/>
    <property type="match status" value="1"/>
</dbReference>
<feature type="domain" description="Major facilitator superfamily (MFS) profile" evidence="8">
    <location>
        <begin position="114"/>
        <end position="608"/>
    </location>
</feature>
<keyword evidence="5 7" id="KW-0472">Membrane</keyword>
<reference evidence="9 10" key="1">
    <citation type="submission" date="2018-08" db="EMBL/GenBank/DDBJ databases">
        <title>Draft genome of the lignicolous fungus Coniochaeta pulveracea.</title>
        <authorList>
            <person name="Borstlap C.J."/>
            <person name="De Witt R.N."/>
            <person name="Botha A."/>
            <person name="Volschenk H."/>
        </authorList>
    </citation>
    <scope>NUCLEOTIDE SEQUENCE [LARGE SCALE GENOMIC DNA]</scope>
    <source>
        <strain evidence="9 10">CAB683</strain>
    </source>
</reference>
<gene>
    <name evidence="9" type="ORF">DL546_000852</name>
</gene>
<proteinExistence type="predicted"/>
<dbReference type="PANTHER" id="PTHR23504:SF39">
    <property type="entry name" value="TRANSPORTER, PUTATIVE (AFU_ORTHOLOGUE AFUA_6G03860)-RELATED"/>
    <property type="match status" value="1"/>
</dbReference>
<feature type="region of interest" description="Disordered" evidence="6">
    <location>
        <begin position="609"/>
        <end position="630"/>
    </location>
</feature>
<dbReference type="PRINTS" id="PR01035">
    <property type="entry name" value="TCRTETA"/>
</dbReference>
<evidence type="ECO:0000256" key="1">
    <source>
        <dbReference type="ARBA" id="ARBA00004141"/>
    </source>
</evidence>
<feature type="compositionally biased region" description="Acidic residues" evidence="6">
    <location>
        <begin position="610"/>
        <end position="620"/>
    </location>
</feature>
<feature type="transmembrane region" description="Helical" evidence="7">
    <location>
        <begin position="185"/>
        <end position="202"/>
    </location>
</feature>
<keyword evidence="4 7" id="KW-1133">Transmembrane helix</keyword>
<dbReference type="Gene3D" id="1.20.1250.20">
    <property type="entry name" value="MFS general substrate transporter like domains"/>
    <property type="match status" value="1"/>
</dbReference>
<sequence>MVRPTTAAAAAAPAIRPLQRPPMRMTASGSFHAGAPFPSLGYRRESSSGRSYVPGLRRQSTHQYHTFPTPPPKTPSEVGPDGLGASSSRSDDDITDDGSDTSSSYHTTPLPWKQLCLLALLSLAEQTALNSISPYLPKMVASFHEIPEWQNGLYVGLLASAFAMAQLATNLIWGYMSDVVGRKPTMLLGTALLAGCFALFGFCRNYGQLIGIHIAMGLLNGNAAVVPTVLGELTDRSNQSKAFTWLPIMYSLGGISGPALGGLLVGYVSRDKYPFLWPNLVSAALLALSVVVLAIWFEETLESENKKPIESVFGPIANFFSRFKTKERGRQGSWSARWPTTGAVRNADAEDDASSENDDDSTGAAGESQGLLRSERGQADGSNGKTGEEEPSAWKQLANRTTLTVLFTYLVFQVANISYNSLYPIYGAAKPPTGRDLGPETIGLSLSLTGLATIGFQVVAFQPLKTKIGNIGMYRFALLGLAISMALMPFVGYLDDEPLFGLGTGKAWVYAELALILLLKNACAVGGLSSVMLLINNSAPSHEILGTLNGIAQSLSAAGRSFGPFLSGALFTLSGRVQPKGEALAWGVFAGISFLGWLGTLTIRGHNLESEDYDGESESDEQGHDDDPER</sequence>